<dbReference type="OrthoDB" id="9805905at2"/>
<comment type="cofactor">
    <cofactor evidence="2">
        <name>Mg(2+)</name>
        <dbReference type="ChEBI" id="CHEBI:18420"/>
    </cofactor>
</comment>
<dbReference type="Gene3D" id="3.90.79.10">
    <property type="entry name" value="Nucleoside Triphosphate Pyrophosphohydrolase"/>
    <property type="match status" value="1"/>
</dbReference>
<dbReference type="InterPro" id="IPR015797">
    <property type="entry name" value="NUDIX_hydrolase-like_dom_sf"/>
</dbReference>
<evidence type="ECO:0000313" key="9">
    <source>
        <dbReference type="Proteomes" id="UP000282211"/>
    </source>
</evidence>
<evidence type="ECO:0000256" key="2">
    <source>
        <dbReference type="ARBA" id="ARBA00001946"/>
    </source>
</evidence>
<comment type="caution">
    <text evidence="8">The sequence shown here is derived from an EMBL/GenBank/DDBJ whole genome shotgun (WGS) entry which is preliminary data.</text>
</comment>
<evidence type="ECO:0000256" key="4">
    <source>
        <dbReference type="ARBA" id="ARBA00022801"/>
    </source>
</evidence>
<dbReference type="InterPro" id="IPR039121">
    <property type="entry name" value="NUDT19"/>
</dbReference>
<dbReference type="CDD" id="cd18870">
    <property type="entry name" value="NUDIX_AcylCoAdiphos_Nudt19"/>
    <property type="match status" value="1"/>
</dbReference>
<dbReference type="RefSeq" id="WP_121099497.1">
    <property type="nucleotide sequence ID" value="NZ_RBII01000001.1"/>
</dbReference>
<comment type="cofactor">
    <cofactor evidence="1">
        <name>Mn(2+)</name>
        <dbReference type="ChEBI" id="CHEBI:29035"/>
    </cofactor>
</comment>
<dbReference type="Proteomes" id="UP000282211">
    <property type="component" value="Unassembled WGS sequence"/>
</dbReference>
<organism evidence="8 9">
    <name type="scientific">Litorimonas taeanensis</name>
    <dbReference type="NCBI Taxonomy" id="568099"/>
    <lineage>
        <taxon>Bacteria</taxon>
        <taxon>Pseudomonadati</taxon>
        <taxon>Pseudomonadota</taxon>
        <taxon>Alphaproteobacteria</taxon>
        <taxon>Maricaulales</taxon>
        <taxon>Robiginitomaculaceae</taxon>
    </lineage>
</organism>
<keyword evidence="4" id="KW-0378">Hydrolase</keyword>
<accession>A0A420WLG2</accession>
<sequence length="252" mass="28963">MKRDSEQNFPLGKIKMTEQEVDRRAQLSRAPRPRIASTIVLTIGDKTNPKILMGQRSKRHDFMPSVYVFPGGRVDRADSYAKYAGDLSPRTERILEAAYTPRKSRAIVLAAVRETWEETRLLLGKSVNEGVRNLNHPSYDAFRKAGLHPDISGIEVFGRAITPPHRHKRFDAWFFHKHLGDIQPPKIEDSAELLNVGWFTFDDIENLERQRATTMMLGVLKDYLSHNRPPKDIFQSKAIRGEMRASRFPEIN</sequence>
<evidence type="ECO:0000256" key="1">
    <source>
        <dbReference type="ARBA" id="ARBA00001936"/>
    </source>
</evidence>
<proteinExistence type="predicted"/>
<feature type="domain" description="Nudix hydrolase" evidence="7">
    <location>
        <begin position="31"/>
        <end position="221"/>
    </location>
</feature>
<evidence type="ECO:0000313" key="8">
    <source>
        <dbReference type="EMBL" id="RKQ71752.1"/>
    </source>
</evidence>
<keyword evidence="3" id="KW-0479">Metal-binding</keyword>
<reference evidence="8 9" key="1">
    <citation type="submission" date="2018-10" db="EMBL/GenBank/DDBJ databases">
        <title>Genomic Encyclopedia of Type Strains, Phase IV (KMG-IV): sequencing the most valuable type-strain genomes for metagenomic binning, comparative biology and taxonomic classification.</title>
        <authorList>
            <person name="Goeker M."/>
        </authorList>
    </citation>
    <scope>NUCLEOTIDE SEQUENCE [LARGE SCALE GENOMIC DNA]</scope>
    <source>
        <strain evidence="8 9">DSM 22008</strain>
    </source>
</reference>
<dbReference type="GO" id="GO:0016818">
    <property type="term" value="F:hydrolase activity, acting on acid anhydrides, in phosphorus-containing anhydrides"/>
    <property type="evidence" value="ECO:0007669"/>
    <property type="project" value="InterPro"/>
</dbReference>
<evidence type="ECO:0000259" key="7">
    <source>
        <dbReference type="PROSITE" id="PS51462"/>
    </source>
</evidence>
<evidence type="ECO:0000256" key="5">
    <source>
        <dbReference type="ARBA" id="ARBA00022842"/>
    </source>
</evidence>
<dbReference type="AlphaFoldDB" id="A0A420WLG2"/>
<dbReference type="SUPFAM" id="SSF55811">
    <property type="entry name" value="Nudix"/>
    <property type="match status" value="1"/>
</dbReference>
<dbReference type="InParanoid" id="A0A420WLG2"/>
<dbReference type="EMBL" id="RBII01000001">
    <property type="protein sequence ID" value="RKQ71752.1"/>
    <property type="molecule type" value="Genomic_DNA"/>
</dbReference>
<protein>
    <submittedName>
        <fullName evidence="8">NUDIX domain-containing protein</fullName>
    </submittedName>
</protein>
<dbReference type="PANTHER" id="PTHR12318">
    <property type="entry name" value="TESTOSTERONE-REGULATED PROTEIN RP2"/>
    <property type="match status" value="1"/>
</dbReference>
<keyword evidence="9" id="KW-1185">Reference proteome</keyword>
<evidence type="ECO:0000256" key="3">
    <source>
        <dbReference type="ARBA" id="ARBA00022723"/>
    </source>
</evidence>
<evidence type="ECO:0000256" key="6">
    <source>
        <dbReference type="ARBA" id="ARBA00023211"/>
    </source>
</evidence>
<dbReference type="InterPro" id="IPR000086">
    <property type="entry name" value="NUDIX_hydrolase_dom"/>
</dbReference>
<dbReference type="PANTHER" id="PTHR12318:SF0">
    <property type="entry name" value="ACYL-COENZYME A DIPHOSPHATASE NUDT19"/>
    <property type="match status" value="1"/>
</dbReference>
<name>A0A420WLG2_9PROT</name>
<dbReference type="PROSITE" id="PS51462">
    <property type="entry name" value="NUDIX"/>
    <property type="match status" value="1"/>
</dbReference>
<dbReference type="GO" id="GO:0046872">
    <property type="term" value="F:metal ion binding"/>
    <property type="evidence" value="ECO:0007669"/>
    <property type="project" value="UniProtKB-KW"/>
</dbReference>
<keyword evidence="5" id="KW-0460">Magnesium</keyword>
<gene>
    <name evidence="8" type="ORF">DES40_1082</name>
</gene>
<keyword evidence="6" id="KW-0464">Manganese</keyword>